<organism evidence="1">
    <name type="scientific">Candidatus Kentrum sp. DK</name>
    <dbReference type="NCBI Taxonomy" id="2126562"/>
    <lineage>
        <taxon>Bacteria</taxon>
        <taxon>Pseudomonadati</taxon>
        <taxon>Pseudomonadota</taxon>
        <taxon>Gammaproteobacteria</taxon>
        <taxon>Candidatus Kentrum</taxon>
    </lineage>
</organism>
<protein>
    <recommendedName>
        <fullName evidence="2">Phosphoglycolate phosphatase, HAD superfamily</fullName>
    </recommendedName>
</protein>
<dbReference type="InterPro" id="IPR036412">
    <property type="entry name" value="HAD-like_sf"/>
</dbReference>
<dbReference type="Pfam" id="PF00702">
    <property type="entry name" value="Hydrolase"/>
    <property type="match status" value="1"/>
</dbReference>
<gene>
    <name evidence="1" type="ORF">BECKDK2373B_GA0170837_10938</name>
</gene>
<dbReference type="SUPFAM" id="SSF56784">
    <property type="entry name" value="HAD-like"/>
    <property type="match status" value="1"/>
</dbReference>
<accession>A0A450T2M3</accession>
<sequence length="287" mass="31776">MKELCEIDSYCTLIFDCDGVVLNSNHIKTQAFGRIFHLGEDKYSLSSSANSASLRLLKTAFKTAESAEDAENPASKPKSVPLPQQKDTPQAFFDVAMPYGIDAAKQLVDYHVTHGGISRYHKFEYFLRDIVGVESIGNSIKTLLDAFACRVREGLMHCEVAEGLQSLRIATPKATWLIVSGGDEKELRTVFAERGLSKYFDGGIFGSPDTKDMILAREKAQGLICQPTLFFGDSIYDYRAASIADIDFLFVSSWTELYDWQSITKSFQIPVIHAISNLISGEGAQKA</sequence>
<evidence type="ECO:0000313" key="1">
    <source>
        <dbReference type="EMBL" id="VFJ60530.1"/>
    </source>
</evidence>
<dbReference type="EMBL" id="CAADEX010000093">
    <property type="protein sequence ID" value="VFJ60530.1"/>
    <property type="molecule type" value="Genomic_DNA"/>
</dbReference>
<dbReference type="CDD" id="cd01427">
    <property type="entry name" value="HAD_like"/>
    <property type="match status" value="1"/>
</dbReference>
<proteinExistence type="predicted"/>
<dbReference type="InterPro" id="IPR023214">
    <property type="entry name" value="HAD_sf"/>
</dbReference>
<name>A0A450T2M3_9GAMM</name>
<reference evidence="1" key="1">
    <citation type="submission" date="2019-02" db="EMBL/GenBank/DDBJ databases">
        <authorList>
            <person name="Gruber-Vodicka R. H."/>
            <person name="Seah K. B. B."/>
        </authorList>
    </citation>
    <scope>NUCLEOTIDE SEQUENCE</scope>
    <source>
        <strain evidence="1">BECK_DK47</strain>
    </source>
</reference>
<dbReference type="AlphaFoldDB" id="A0A450T2M3"/>
<dbReference type="Gene3D" id="3.40.50.1000">
    <property type="entry name" value="HAD superfamily/HAD-like"/>
    <property type="match status" value="1"/>
</dbReference>
<evidence type="ECO:0008006" key="2">
    <source>
        <dbReference type="Google" id="ProtNLM"/>
    </source>
</evidence>